<evidence type="ECO:0000256" key="1">
    <source>
        <dbReference type="ARBA" id="ARBA00022729"/>
    </source>
</evidence>
<dbReference type="InterPro" id="IPR004564">
    <property type="entry name" value="OM_lipoprot_carrier_LolA-like"/>
</dbReference>
<dbReference type="CDD" id="cd16325">
    <property type="entry name" value="LolA"/>
    <property type="match status" value="1"/>
</dbReference>
<protein>
    <submittedName>
        <fullName evidence="3">Outer membrane lipoprotein-sorting protein</fullName>
    </submittedName>
</protein>
<feature type="chain" id="PRO_5031121362" evidence="2">
    <location>
        <begin position="25"/>
        <end position="213"/>
    </location>
</feature>
<evidence type="ECO:0000313" key="3">
    <source>
        <dbReference type="EMBL" id="MBB6252688.1"/>
    </source>
</evidence>
<dbReference type="InterPro" id="IPR029046">
    <property type="entry name" value="LolA/LolB/LppX"/>
</dbReference>
<proteinExistence type="predicted"/>
<dbReference type="SUPFAM" id="SSF89392">
    <property type="entry name" value="Prokaryotic lipoproteins and lipoprotein localization factors"/>
    <property type="match status" value="1"/>
</dbReference>
<dbReference type="PANTHER" id="PTHR35869">
    <property type="entry name" value="OUTER-MEMBRANE LIPOPROTEIN CARRIER PROTEIN"/>
    <property type="match status" value="1"/>
</dbReference>
<dbReference type="EMBL" id="JACIIZ010000008">
    <property type="protein sequence ID" value="MBB6252688.1"/>
    <property type="molecule type" value="Genomic_DNA"/>
</dbReference>
<dbReference type="AlphaFoldDB" id="A0A7X0EDG0"/>
<name>A0A7X0EDG0_9PROT</name>
<keyword evidence="1 2" id="KW-0732">Signal</keyword>
<dbReference type="Gene3D" id="2.50.20.10">
    <property type="entry name" value="Lipoprotein localisation LolA/LolB/LppX"/>
    <property type="match status" value="1"/>
</dbReference>
<gene>
    <name evidence="3" type="ORF">FHS74_003248</name>
</gene>
<dbReference type="RefSeq" id="WP_184802327.1">
    <property type="nucleotide sequence ID" value="NZ_JACIIZ010000008.1"/>
</dbReference>
<evidence type="ECO:0000313" key="4">
    <source>
        <dbReference type="Proteomes" id="UP000539175"/>
    </source>
</evidence>
<reference evidence="3 4" key="1">
    <citation type="submission" date="2020-08" db="EMBL/GenBank/DDBJ databases">
        <title>Genomic Encyclopedia of Type Strains, Phase IV (KMG-IV): sequencing the most valuable type-strain genomes for metagenomic binning, comparative biology and taxonomic classification.</title>
        <authorList>
            <person name="Goeker M."/>
        </authorList>
    </citation>
    <scope>NUCLEOTIDE SEQUENCE [LARGE SCALE GENOMIC DNA]</scope>
    <source>
        <strain evidence="3 4">DSM 22198</strain>
    </source>
</reference>
<feature type="signal peptide" evidence="2">
    <location>
        <begin position="1"/>
        <end position="24"/>
    </location>
</feature>
<keyword evidence="3" id="KW-0449">Lipoprotein</keyword>
<sequence>MIRRTALAAALLALAAVPSLPGVAAAKPPSQFTEEDKAKLHQVETYLNGIQTLKSAFQQVNPDGDLARGTFQLKRPGKMRIDYDPPNKNFIVADGHFVYFWDAEAKEQSNAPIGSTMADFILRPDLHLSGDVTVTSMDDSAGVLEVTLVQTKDPGLGRLTLMFQEQPFGLRKWRVLDAQGATTEVALLDPQTGVSLADDQFYFRDPSRRKERD</sequence>
<organism evidence="3 4">
    <name type="scientific">Nitrospirillum iridis</name>
    <dbReference type="NCBI Taxonomy" id="765888"/>
    <lineage>
        <taxon>Bacteria</taxon>
        <taxon>Pseudomonadati</taxon>
        <taxon>Pseudomonadota</taxon>
        <taxon>Alphaproteobacteria</taxon>
        <taxon>Rhodospirillales</taxon>
        <taxon>Azospirillaceae</taxon>
        <taxon>Nitrospirillum</taxon>
    </lineage>
</organism>
<accession>A0A7X0EDG0</accession>
<comment type="caution">
    <text evidence="3">The sequence shown here is derived from an EMBL/GenBank/DDBJ whole genome shotgun (WGS) entry which is preliminary data.</text>
</comment>
<dbReference type="PANTHER" id="PTHR35869:SF1">
    <property type="entry name" value="OUTER-MEMBRANE LIPOPROTEIN CARRIER PROTEIN"/>
    <property type="match status" value="1"/>
</dbReference>
<dbReference type="Pfam" id="PF03548">
    <property type="entry name" value="LolA"/>
    <property type="match status" value="1"/>
</dbReference>
<dbReference type="Proteomes" id="UP000539175">
    <property type="component" value="Unassembled WGS sequence"/>
</dbReference>
<keyword evidence="4" id="KW-1185">Reference proteome</keyword>
<evidence type="ECO:0000256" key="2">
    <source>
        <dbReference type="SAM" id="SignalP"/>
    </source>
</evidence>